<dbReference type="NCBIfam" id="NF033788">
    <property type="entry name" value="HTH_metalloreg"/>
    <property type="match status" value="1"/>
</dbReference>
<dbReference type="GO" id="GO:0003677">
    <property type="term" value="F:DNA binding"/>
    <property type="evidence" value="ECO:0007669"/>
    <property type="project" value="UniProtKB-KW"/>
</dbReference>
<dbReference type="AlphaFoldDB" id="A0A5C7FBG5"/>
<dbReference type="SUPFAM" id="SSF46785">
    <property type="entry name" value="Winged helix' DNA-binding domain"/>
    <property type="match status" value="1"/>
</dbReference>
<accession>A0A5C7FBG5</accession>
<keyword evidence="1" id="KW-0805">Transcription regulation</keyword>
<evidence type="ECO:0000259" key="4">
    <source>
        <dbReference type="PROSITE" id="PS50987"/>
    </source>
</evidence>
<proteinExistence type="predicted"/>
<organism evidence="5 6">
    <name type="scientific">Neolewinella aurantiaca</name>
    <dbReference type="NCBI Taxonomy" id="2602767"/>
    <lineage>
        <taxon>Bacteria</taxon>
        <taxon>Pseudomonadati</taxon>
        <taxon>Bacteroidota</taxon>
        <taxon>Saprospiria</taxon>
        <taxon>Saprospirales</taxon>
        <taxon>Lewinellaceae</taxon>
        <taxon>Neolewinella</taxon>
    </lineage>
</organism>
<evidence type="ECO:0000313" key="5">
    <source>
        <dbReference type="EMBL" id="TXF88060.1"/>
    </source>
</evidence>
<dbReference type="InterPro" id="IPR051081">
    <property type="entry name" value="HTH_MetalResp_TranReg"/>
</dbReference>
<evidence type="ECO:0000256" key="3">
    <source>
        <dbReference type="ARBA" id="ARBA00023163"/>
    </source>
</evidence>
<protein>
    <submittedName>
        <fullName evidence="5">Winged helix-turn-helix transcriptional regulator</fullName>
    </submittedName>
</protein>
<dbReference type="Pfam" id="PF01022">
    <property type="entry name" value="HTH_5"/>
    <property type="match status" value="1"/>
</dbReference>
<dbReference type="InterPro" id="IPR001845">
    <property type="entry name" value="HTH_ArsR_DNA-bd_dom"/>
</dbReference>
<comment type="caution">
    <text evidence="5">The sequence shown here is derived from an EMBL/GenBank/DDBJ whole genome shotgun (WGS) entry which is preliminary data.</text>
</comment>
<reference evidence="5 6" key="1">
    <citation type="submission" date="2019-08" db="EMBL/GenBank/DDBJ databases">
        <title>Lewinella sp. strain SSH13 Genome sequencing and assembly.</title>
        <authorList>
            <person name="Kim I."/>
        </authorList>
    </citation>
    <scope>NUCLEOTIDE SEQUENCE [LARGE SCALE GENOMIC DNA]</scope>
    <source>
        <strain evidence="5 6">SSH13</strain>
    </source>
</reference>
<dbReference type="PROSITE" id="PS50987">
    <property type="entry name" value="HTH_ARSR_2"/>
    <property type="match status" value="1"/>
</dbReference>
<dbReference type="Proteomes" id="UP000321907">
    <property type="component" value="Unassembled WGS sequence"/>
</dbReference>
<dbReference type="InterPro" id="IPR011991">
    <property type="entry name" value="ArsR-like_HTH"/>
</dbReference>
<dbReference type="CDD" id="cd00090">
    <property type="entry name" value="HTH_ARSR"/>
    <property type="match status" value="1"/>
</dbReference>
<keyword evidence="2" id="KW-0238">DNA-binding</keyword>
<dbReference type="OrthoDB" id="9800049at2"/>
<dbReference type="SMART" id="SM00418">
    <property type="entry name" value="HTH_ARSR"/>
    <property type="match status" value="1"/>
</dbReference>
<evidence type="ECO:0000313" key="6">
    <source>
        <dbReference type="Proteomes" id="UP000321907"/>
    </source>
</evidence>
<dbReference type="PRINTS" id="PR00778">
    <property type="entry name" value="HTHARSR"/>
</dbReference>
<keyword evidence="3" id="KW-0804">Transcription</keyword>
<dbReference type="GO" id="GO:0003700">
    <property type="term" value="F:DNA-binding transcription factor activity"/>
    <property type="evidence" value="ECO:0007669"/>
    <property type="project" value="InterPro"/>
</dbReference>
<gene>
    <name evidence="5" type="ORF">FUA23_16395</name>
</gene>
<evidence type="ECO:0000256" key="2">
    <source>
        <dbReference type="ARBA" id="ARBA00023125"/>
    </source>
</evidence>
<dbReference type="PANTHER" id="PTHR33154:SF15">
    <property type="entry name" value="REGULATORY PROTEIN ARSR"/>
    <property type="match status" value="1"/>
</dbReference>
<dbReference type="InterPro" id="IPR036390">
    <property type="entry name" value="WH_DNA-bd_sf"/>
</dbReference>
<name>A0A5C7FBG5_9BACT</name>
<dbReference type="EMBL" id="VOXD01000027">
    <property type="protein sequence ID" value="TXF88060.1"/>
    <property type="molecule type" value="Genomic_DNA"/>
</dbReference>
<evidence type="ECO:0000256" key="1">
    <source>
        <dbReference type="ARBA" id="ARBA00023015"/>
    </source>
</evidence>
<sequence>MGLTKTDAYTEEQNRLADLCRALGHPARIAILQKLLSAECCICRDFTDEIDLSQPTISRHLKELKAAGLISGTIEGTSVSYCIDPGRWREVQGLLNGMFNSFNMDGCC</sequence>
<dbReference type="RefSeq" id="WP_147931848.1">
    <property type="nucleotide sequence ID" value="NZ_VOXD01000027.1"/>
</dbReference>
<dbReference type="PANTHER" id="PTHR33154">
    <property type="entry name" value="TRANSCRIPTIONAL REGULATOR, ARSR FAMILY"/>
    <property type="match status" value="1"/>
</dbReference>
<dbReference type="Gene3D" id="1.10.10.10">
    <property type="entry name" value="Winged helix-like DNA-binding domain superfamily/Winged helix DNA-binding domain"/>
    <property type="match status" value="1"/>
</dbReference>
<dbReference type="InterPro" id="IPR036388">
    <property type="entry name" value="WH-like_DNA-bd_sf"/>
</dbReference>
<keyword evidence="6" id="KW-1185">Reference proteome</keyword>
<feature type="domain" description="HTH arsR-type" evidence="4">
    <location>
        <begin position="8"/>
        <end position="106"/>
    </location>
</feature>